<dbReference type="KEGG" id="camu:CA2015_2865"/>
<dbReference type="EMBL" id="CP012040">
    <property type="protein sequence ID" value="AKP52272.1"/>
    <property type="molecule type" value="Genomic_DNA"/>
</dbReference>
<accession>A0A0H4PV74</accession>
<evidence type="ECO:0000313" key="3">
    <source>
        <dbReference type="Proteomes" id="UP000036520"/>
    </source>
</evidence>
<dbReference type="CDD" id="cd15482">
    <property type="entry name" value="Sialidase_non-viral"/>
    <property type="match status" value="1"/>
</dbReference>
<dbReference type="STRING" id="320787.CA2015_2865"/>
<evidence type="ECO:0000313" key="2">
    <source>
        <dbReference type="EMBL" id="AKP52272.1"/>
    </source>
</evidence>
<sequence>MPNYPKAISMIIFLIGTSFLVLDFSGDFSPEKISKSPANEAVWLNDEGIPRLFYVNRPGNADKIMSMDWTGEGLSEAKEEFALPGQAYYALQMVHSSNNDLISVFHIFGKGENGYRGRHLDLWVNRRVNGEWGEPFKIYNGYVGAIRGLIKLKSGRLLLAFSRAVPEREKAPQNGEVDYGWNNIVSMYSDDDGKSWDISKKPIEIEIDNTKTTRYGGIEPELVEMRNGEIWMLIRTTHGVLYQSFSNDGGETWEKARPTSFISSDSPSSALRLKDGRLIVFFNSCQRYDKPNSYAMGGREVLHAAISGDDGLTWEGNREVALEHAEVPEKGDRGTAYSSAIEIEEGRVLLVSGQGESKAIYILEPDWLEEKSQVKYLSLDAAQKDLPLAIGKEMDKSHGDTLVFSSLSHEDVVINFPASKEGSIQIGPLSVNELYDLGFALTDHFSAPADSEAFSASMFNFDLSEYLDKKKVSEEVLLKMKWNLAASDAQLQVFSGEDLLATFNSDRATFMGLNYLRIKSGSSFPRKKEVIPVVFRGK</sequence>
<dbReference type="Proteomes" id="UP000036520">
    <property type="component" value="Chromosome"/>
</dbReference>
<dbReference type="Pfam" id="PF13088">
    <property type="entry name" value="BNR_2"/>
    <property type="match status" value="1"/>
</dbReference>
<dbReference type="PANTHER" id="PTHR43752">
    <property type="entry name" value="BNR/ASP-BOX REPEAT FAMILY PROTEIN"/>
    <property type="match status" value="1"/>
</dbReference>
<proteinExistence type="predicted"/>
<organism evidence="2 3">
    <name type="scientific">Cyclobacterium amurskyense</name>
    <dbReference type="NCBI Taxonomy" id="320787"/>
    <lineage>
        <taxon>Bacteria</taxon>
        <taxon>Pseudomonadati</taxon>
        <taxon>Bacteroidota</taxon>
        <taxon>Cytophagia</taxon>
        <taxon>Cytophagales</taxon>
        <taxon>Cyclobacteriaceae</taxon>
        <taxon>Cyclobacterium</taxon>
    </lineage>
</organism>
<dbReference type="InterPro" id="IPR011040">
    <property type="entry name" value="Sialidase"/>
</dbReference>
<gene>
    <name evidence="2" type="ORF">CA2015_2865</name>
</gene>
<dbReference type="PANTHER" id="PTHR43752:SF2">
    <property type="entry name" value="BNR_ASP-BOX REPEAT FAMILY PROTEIN"/>
    <property type="match status" value="1"/>
</dbReference>
<dbReference type="Gene3D" id="2.120.10.10">
    <property type="match status" value="1"/>
</dbReference>
<protein>
    <submittedName>
        <fullName evidence="2">Sialidase</fullName>
    </submittedName>
</protein>
<reference evidence="2 3" key="1">
    <citation type="submission" date="2015-07" db="EMBL/GenBank/DDBJ databases">
        <authorList>
            <person name="Kim K.M."/>
        </authorList>
    </citation>
    <scope>NUCLEOTIDE SEQUENCE [LARGE SCALE GENOMIC DNA]</scope>
    <source>
        <strain evidence="2 3">KCTC 12363</strain>
    </source>
</reference>
<dbReference type="SUPFAM" id="SSF50939">
    <property type="entry name" value="Sialidases"/>
    <property type="match status" value="1"/>
</dbReference>
<evidence type="ECO:0000259" key="1">
    <source>
        <dbReference type="Pfam" id="PF13088"/>
    </source>
</evidence>
<keyword evidence="3" id="KW-1185">Reference proteome</keyword>
<dbReference type="AlphaFoldDB" id="A0A0H4PV74"/>
<dbReference type="PATRIC" id="fig|320787.5.peg.3134"/>
<name>A0A0H4PV74_9BACT</name>
<feature type="domain" description="Sialidase" evidence="1">
    <location>
        <begin position="99"/>
        <end position="348"/>
    </location>
</feature>
<dbReference type="OrthoDB" id="41724at2"/>
<dbReference type="InterPro" id="IPR036278">
    <property type="entry name" value="Sialidase_sf"/>
</dbReference>